<dbReference type="Pfam" id="PF00324">
    <property type="entry name" value="AA_permease"/>
    <property type="match status" value="1"/>
</dbReference>
<proteinExistence type="predicted"/>
<feature type="transmembrane region" description="Helical" evidence="7">
    <location>
        <begin position="200"/>
        <end position="221"/>
    </location>
</feature>
<evidence type="ECO:0000256" key="6">
    <source>
        <dbReference type="ARBA" id="ARBA00023136"/>
    </source>
</evidence>
<evidence type="ECO:0000256" key="4">
    <source>
        <dbReference type="ARBA" id="ARBA00022970"/>
    </source>
</evidence>
<feature type="transmembrane region" description="Helical" evidence="7">
    <location>
        <begin position="337"/>
        <end position="359"/>
    </location>
</feature>
<evidence type="ECO:0000256" key="2">
    <source>
        <dbReference type="ARBA" id="ARBA00022448"/>
    </source>
</evidence>
<dbReference type="PANTHER" id="PTHR43341:SF1">
    <property type="entry name" value="GENERAL AMINO-ACID PERMEASE GAP1"/>
    <property type="match status" value="1"/>
</dbReference>
<feature type="domain" description="Amino acid permease/ SLC12A" evidence="8">
    <location>
        <begin position="19"/>
        <end position="470"/>
    </location>
</feature>
<evidence type="ECO:0000313" key="9">
    <source>
        <dbReference type="EMBL" id="GAP04698.1"/>
    </source>
</evidence>
<dbReference type="FunFam" id="1.20.1740.10:FF:000001">
    <property type="entry name" value="Amino acid permease"/>
    <property type="match status" value="1"/>
</dbReference>
<dbReference type="InterPro" id="IPR050524">
    <property type="entry name" value="APC_YAT"/>
</dbReference>
<keyword evidence="6 7" id="KW-0472">Membrane</keyword>
<feature type="transmembrane region" description="Helical" evidence="7">
    <location>
        <begin position="101"/>
        <end position="123"/>
    </location>
</feature>
<feature type="transmembrane region" description="Helical" evidence="7">
    <location>
        <begin position="47"/>
        <end position="64"/>
    </location>
</feature>
<evidence type="ECO:0000256" key="7">
    <source>
        <dbReference type="SAM" id="Phobius"/>
    </source>
</evidence>
<keyword evidence="5 7" id="KW-1133">Transmembrane helix</keyword>
<dbReference type="Gene3D" id="1.20.1740.10">
    <property type="entry name" value="Amino acid/polyamine transporter I"/>
    <property type="match status" value="1"/>
</dbReference>
<feature type="transmembrane region" description="Helical" evidence="7">
    <location>
        <begin position="371"/>
        <end position="394"/>
    </location>
</feature>
<reference evidence="9" key="1">
    <citation type="journal article" date="2015" name="BMC Genomics">
        <title>Comparative genomics of Fructobacillus spp. and Leuconostoc spp. reveals niche-specific evolution of Fructobacillus spp.</title>
        <authorList>
            <person name="Endo A."/>
            <person name="Tanizawa Y."/>
            <person name="Tanaka N."/>
            <person name="Maeno S."/>
            <person name="Kumar H."/>
            <person name="Shiwa Y."/>
            <person name="Okada S."/>
            <person name="Yoshikawa H."/>
            <person name="Dicks L."/>
            <person name="Nakagawa J."/>
            <person name="Arita M."/>
        </authorList>
    </citation>
    <scope>NUCLEOTIDE SEQUENCE [LARGE SCALE GENOMIC DNA]</scope>
    <source>
        <strain evidence="9">F214-1</strain>
    </source>
</reference>
<comment type="subcellular location">
    <subcellularLocation>
        <location evidence="1">Membrane</location>
        <topology evidence="1">Multi-pass membrane protein</topology>
    </subcellularLocation>
</comment>
<evidence type="ECO:0000256" key="5">
    <source>
        <dbReference type="ARBA" id="ARBA00022989"/>
    </source>
</evidence>
<feature type="transmembrane region" description="Helical" evidence="7">
    <location>
        <begin position="414"/>
        <end position="433"/>
    </location>
</feature>
<feature type="transmembrane region" description="Helical" evidence="7">
    <location>
        <begin position="291"/>
        <end position="316"/>
    </location>
</feature>
<dbReference type="Proteomes" id="UP000064514">
    <property type="component" value="Unassembled WGS sequence"/>
</dbReference>
<accession>A0A3F3HAR8</accession>
<protein>
    <submittedName>
        <fullName evidence="9">Amino acid transporter</fullName>
    </submittedName>
</protein>
<feature type="transmembrane region" description="Helical" evidence="7">
    <location>
        <begin position="162"/>
        <end position="180"/>
    </location>
</feature>
<feature type="transmembrane region" description="Helical" evidence="7">
    <location>
        <begin position="242"/>
        <end position="263"/>
    </location>
</feature>
<evidence type="ECO:0000259" key="8">
    <source>
        <dbReference type="Pfam" id="PF00324"/>
    </source>
</evidence>
<dbReference type="AlphaFoldDB" id="A0A3F3HAR8"/>
<feature type="transmembrane region" description="Helical" evidence="7">
    <location>
        <begin position="445"/>
        <end position="463"/>
    </location>
</feature>
<feature type="transmembrane region" description="Helical" evidence="7">
    <location>
        <begin position="20"/>
        <end position="41"/>
    </location>
</feature>
<organism evidence="9">
    <name type="scientific">Fructobacillus tropaeoli</name>
    <dbReference type="NCBI Taxonomy" id="709323"/>
    <lineage>
        <taxon>Bacteria</taxon>
        <taxon>Bacillati</taxon>
        <taxon>Bacillota</taxon>
        <taxon>Bacilli</taxon>
        <taxon>Lactobacillales</taxon>
        <taxon>Lactobacillaceae</taxon>
        <taxon>Fructobacillus</taxon>
    </lineage>
</organism>
<dbReference type="PANTHER" id="PTHR43341">
    <property type="entry name" value="AMINO ACID PERMEASE"/>
    <property type="match status" value="1"/>
</dbReference>
<gene>
    <name evidence="9" type="ORF">FTRO_0070620</name>
</gene>
<keyword evidence="4" id="KW-0029">Amino-acid transport</keyword>
<dbReference type="PIRSF" id="PIRSF006060">
    <property type="entry name" value="AA_transporter"/>
    <property type="match status" value="1"/>
</dbReference>
<evidence type="ECO:0000256" key="1">
    <source>
        <dbReference type="ARBA" id="ARBA00004141"/>
    </source>
</evidence>
<keyword evidence="2" id="KW-0813">Transport</keyword>
<feature type="transmembrane region" description="Helical" evidence="7">
    <location>
        <begin position="129"/>
        <end position="150"/>
    </location>
</feature>
<evidence type="ECO:0000256" key="3">
    <source>
        <dbReference type="ARBA" id="ARBA00022692"/>
    </source>
</evidence>
<sequence>MQMAEQDQNAIQQELKTRHVSMIALGGSIGTGLFLASGATVSQAGPMGAITAYLVMGVMVYFLMTSLGEMATYMPTTGSFSEYGNRFIEPAMGFALGWNYWFNWAITIAAEVSAVGLVAQFWLPHVPAWVFSAIVLALIFFINLFSVSTFGETEFWLSTIKVVTIVFFLIIGVLTIFGVIHSNQNVMHNLSVGNHGFVGGFQGVLSVFLVAGFSFQGTEMVGITAGEAKDPSKSVPKAINSVFWRILLFYIGAIFVISALVYYKDPNLLSAANNNDITVSPFTIVFKNAGIAFAASLMNAVILTSIISAANSATYAANRTLYALAKKGQAPKVFSKLSKFGVPWASLLLTVFVGMFAFLSDIKGGSEAYTWLVAASGLSGFIAWLGIALAHLRFRRAYVRQGKDLNKLVYKARWFPFGPILAIVLSIVVIVLQDPTSFTHFDWEKIGMTYLSVPIVVIPYIVYKIVKKSKLIPLDEIDLDSKAEH</sequence>
<dbReference type="GO" id="GO:0016020">
    <property type="term" value="C:membrane"/>
    <property type="evidence" value="ECO:0007669"/>
    <property type="project" value="UniProtKB-SubCell"/>
</dbReference>
<dbReference type="GO" id="GO:0015171">
    <property type="term" value="F:amino acid transmembrane transporter activity"/>
    <property type="evidence" value="ECO:0007669"/>
    <property type="project" value="TreeGrafter"/>
</dbReference>
<name>A0A3F3HAR8_9LACO</name>
<keyword evidence="3 7" id="KW-0812">Transmembrane</keyword>
<dbReference type="EMBL" id="DF968084">
    <property type="protein sequence ID" value="GAP04698.1"/>
    <property type="molecule type" value="Genomic_DNA"/>
</dbReference>
<dbReference type="InterPro" id="IPR004841">
    <property type="entry name" value="AA-permease/SLC12A_dom"/>
</dbReference>